<dbReference type="SMART" id="SM00333">
    <property type="entry name" value="TUDOR"/>
    <property type="match status" value="1"/>
</dbReference>
<feature type="domain" description="Tudor" evidence="2">
    <location>
        <begin position="166"/>
        <end position="223"/>
    </location>
</feature>
<gene>
    <name evidence="3" type="ORF">CYMTET_49796</name>
</gene>
<organism evidence="3 4">
    <name type="scientific">Cymbomonas tetramitiformis</name>
    <dbReference type="NCBI Taxonomy" id="36881"/>
    <lineage>
        <taxon>Eukaryota</taxon>
        <taxon>Viridiplantae</taxon>
        <taxon>Chlorophyta</taxon>
        <taxon>Pyramimonadophyceae</taxon>
        <taxon>Pyramimonadales</taxon>
        <taxon>Pyramimonadaceae</taxon>
        <taxon>Cymbomonas</taxon>
    </lineage>
</organism>
<dbReference type="EMBL" id="LGRX02033668">
    <property type="protein sequence ID" value="KAK3240363.1"/>
    <property type="molecule type" value="Genomic_DNA"/>
</dbReference>
<dbReference type="SUPFAM" id="SSF63748">
    <property type="entry name" value="Tudor/PWWP/MBT"/>
    <property type="match status" value="1"/>
</dbReference>
<dbReference type="AlphaFoldDB" id="A0AAE0BQM8"/>
<name>A0AAE0BQM8_9CHLO</name>
<reference evidence="3 4" key="1">
    <citation type="journal article" date="2015" name="Genome Biol. Evol.">
        <title>Comparative Genomics of a Bacterivorous Green Alga Reveals Evolutionary Causalities and Consequences of Phago-Mixotrophic Mode of Nutrition.</title>
        <authorList>
            <person name="Burns J.A."/>
            <person name="Paasch A."/>
            <person name="Narechania A."/>
            <person name="Kim E."/>
        </authorList>
    </citation>
    <scope>NUCLEOTIDE SEQUENCE [LARGE SCALE GENOMIC DNA]</scope>
    <source>
        <strain evidence="3 4">PLY_AMNH</strain>
    </source>
</reference>
<evidence type="ECO:0000313" key="4">
    <source>
        <dbReference type="Proteomes" id="UP001190700"/>
    </source>
</evidence>
<dbReference type="InterPro" id="IPR002999">
    <property type="entry name" value="Tudor"/>
</dbReference>
<dbReference type="Proteomes" id="UP001190700">
    <property type="component" value="Unassembled WGS sequence"/>
</dbReference>
<proteinExistence type="predicted"/>
<feature type="compositionally biased region" description="Polar residues" evidence="1">
    <location>
        <begin position="84"/>
        <end position="93"/>
    </location>
</feature>
<sequence>MPWVDMAPQNFDHGVPLVDVTPQQLEWMTAETERCLRTGAWGARVLLYMDDFLVLAGSKIEAFRARELASWVLNIHQQAKALLSQASRHSPGSANRRGVVAQTAGSEPVERSKDLEEPHKGEGEVNWVNPPWSLLDEAAHKLREESFPVSPYLRDTRRADVCASHTGLAQGHKVKVYWPVDDAWYSGTVGAAGTDGLTHVVYDDGDEKHLDMSKEKYEMQGAALDGKTVGNYQPKAKAFMDFCDLEGRQWLPATEATGVCAYIVFTFVTFGRPDTGVSMQRQHISIVGDTVSVALHKEKGRGHVRLKRQLTIHGAHGLVQLLQHWEQVRDALWDQSSAASSKGRRT</sequence>
<dbReference type="Gene3D" id="2.30.30.140">
    <property type="match status" value="1"/>
</dbReference>
<feature type="region of interest" description="Disordered" evidence="1">
    <location>
        <begin position="84"/>
        <end position="124"/>
    </location>
</feature>
<feature type="compositionally biased region" description="Basic and acidic residues" evidence="1">
    <location>
        <begin position="108"/>
        <end position="123"/>
    </location>
</feature>
<evidence type="ECO:0000256" key="1">
    <source>
        <dbReference type="SAM" id="MobiDB-lite"/>
    </source>
</evidence>
<comment type="caution">
    <text evidence="3">The sequence shown here is derived from an EMBL/GenBank/DDBJ whole genome shotgun (WGS) entry which is preliminary data.</text>
</comment>
<protein>
    <recommendedName>
        <fullName evidence="2">Tudor domain-containing protein</fullName>
    </recommendedName>
</protein>
<keyword evidence="4" id="KW-1185">Reference proteome</keyword>
<dbReference type="CDD" id="cd20404">
    <property type="entry name" value="Tudor_Agenet_AtEML-like"/>
    <property type="match status" value="1"/>
</dbReference>
<accession>A0AAE0BQM8</accession>
<evidence type="ECO:0000313" key="3">
    <source>
        <dbReference type="EMBL" id="KAK3240363.1"/>
    </source>
</evidence>
<evidence type="ECO:0000259" key="2">
    <source>
        <dbReference type="SMART" id="SM00333"/>
    </source>
</evidence>